<dbReference type="PANTHER" id="PTHR43337:SF1">
    <property type="entry name" value="XANTHINE_URACIL PERMEASE C887.17-RELATED"/>
    <property type="match status" value="1"/>
</dbReference>
<sequence length="455" mass="47823">MLEKLFKLAEHKTDVRTEVIAGLTTFLTMAYIIFVNPTILSIAGMDHGSVFVATCLAAAVGCFVMGLVANYPIALAPGMGLNAFFTFSVVIGMGHTWNVALGAVFLSGVLFVLLSLFKVREWIINSIPKTLRMGIGAGIGLFLGLIALKNAGVIVASDATLVTLVLSLTPEQLVDMTAKLREVNPFQSDLLLSASLAALGFFIIIGLESRKIKGGVMIGILVVTLLGVIFDDMISYQGIVSAPPSMAPTFLQLDITGAFEVAMISVIFTLLFVDLFDTAGTLTAVAQRGNLTDEKGNLPRLNRALLADSTATVAGSLLGTSSTTSYIESGAGVEEGGRTGLTAVVVGVLFLLALFFAPLAGMVPAYATAAALFYVAVLMLSGLRDVEWKDITEAAPAAVIAIIMPLSFSIAHGIAVGFVSYAAIKVLAGRYRDINVAVWVLAALSAIKLVHTHLF</sequence>
<feature type="transmembrane region" description="Helical" evidence="9">
    <location>
        <begin position="214"/>
        <end position="230"/>
    </location>
</feature>
<feature type="transmembrane region" description="Helical" evidence="9">
    <location>
        <begin position="138"/>
        <end position="166"/>
    </location>
</feature>
<feature type="transmembrane region" description="Helical" evidence="9">
    <location>
        <begin position="436"/>
        <end position="454"/>
    </location>
</feature>
<keyword evidence="5 8" id="KW-0812">Transmembrane</keyword>
<comment type="similarity">
    <text evidence="2 8">Belongs to the nucleobase:cation symporter-2 (NCS2) (TC 2.A.40) family. Azg-like subfamily.</text>
</comment>
<keyword evidence="4 8" id="KW-1003">Cell membrane</keyword>
<evidence type="ECO:0000256" key="8">
    <source>
        <dbReference type="PIRNR" id="PIRNR005353"/>
    </source>
</evidence>
<dbReference type="RefSeq" id="WP_345338405.1">
    <property type="nucleotide sequence ID" value="NZ_BAABLI010000005.1"/>
</dbReference>
<accession>A0ABW4XJG6</accession>
<name>A0ABW4XJG6_9GAMM</name>
<protein>
    <submittedName>
        <fullName evidence="10">NCS2 family permease</fullName>
    </submittedName>
</protein>
<feature type="transmembrane region" description="Helical" evidence="9">
    <location>
        <begin position="395"/>
        <end position="424"/>
    </location>
</feature>
<feature type="transmembrane region" description="Helical" evidence="9">
    <location>
        <begin position="186"/>
        <end position="207"/>
    </location>
</feature>
<dbReference type="PANTHER" id="PTHR43337">
    <property type="entry name" value="XANTHINE/URACIL PERMEASE C887.17-RELATED"/>
    <property type="match status" value="1"/>
</dbReference>
<evidence type="ECO:0000256" key="4">
    <source>
        <dbReference type="ARBA" id="ARBA00022475"/>
    </source>
</evidence>
<dbReference type="Pfam" id="PF00860">
    <property type="entry name" value="Xan_ur_permease"/>
    <property type="match status" value="1"/>
</dbReference>
<evidence type="ECO:0000256" key="2">
    <source>
        <dbReference type="ARBA" id="ARBA00005697"/>
    </source>
</evidence>
<comment type="subcellular location">
    <subcellularLocation>
        <location evidence="1 8">Cell membrane</location>
        <topology evidence="1 8">Multi-pass membrane protein</topology>
    </subcellularLocation>
</comment>
<dbReference type="EMBL" id="JBHUHT010000008">
    <property type="protein sequence ID" value="MFD2095247.1"/>
    <property type="molecule type" value="Genomic_DNA"/>
</dbReference>
<organism evidence="10 11">
    <name type="scientific">Corallincola platygyrae</name>
    <dbReference type="NCBI Taxonomy" id="1193278"/>
    <lineage>
        <taxon>Bacteria</taxon>
        <taxon>Pseudomonadati</taxon>
        <taxon>Pseudomonadota</taxon>
        <taxon>Gammaproteobacteria</taxon>
        <taxon>Alteromonadales</taxon>
        <taxon>Psychromonadaceae</taxon>
        <taxon>Corallincola</taxon>
    </lineage>
</organism>
<evidence type="ECO:0000256" key="5">
    <source>
        <dbReference type="ARBA" id="ARBA00022692"/>
    </source>
</evidence>
<dbReference type="InterPro" id="IPR006043">
    <property type="entry name" value="NCS2"/>
</dbReference>
<evidence type="ECO:0000256" key="3">
    <source>
        <dbReference type="ARBA" id="ARBA00022448"/>
    </source>
</evidence>
<keyword evidence="6 8" id="KW-1133">Transmembrane helix</keyword>
<comment type="caution">
    <text evidence="10">The sequence shown here is derived from an EMBL/GenBank/DDBJ whole genome shotgun (WGS) entry which is preliminary data.</text>
</comment>
<keyword evidence="3 8" id="KW-0813">Transport</keyword>
<feature type="transmembrane region" description="Helical" evidence="9">
    <location>
        <begin position="20"/>
        <end position="43"/>
    </location>
</feature>
<feature type="transmembrane region" description="Helical" evidence="9">
    <location>
        <begin position="99"/>
        <end position="117"/>
    </location>
</feature>
<dbReference type="InterPro" id="IPR026033">
    <property type="entry name" value="Azg-like_bact_archaea"/>
</dbReference>
<evidence type="ECO:0000313" key="11">
    <source>
        <dbReference type="Proteomes" id="UP001597380"/>
    </source>
</evidence>
<evidence type="ECO:0000256" key="1">
    <source>
        <dbReference type="ARBA" id="ARBA00004651"/>
    </source>
</evidence>
<feature type="transmembrane region" description="Helical" evidence="9">
    <location>
        <begin position="49"/>
        <end position="68"/>
    </location>
</feature>
<dbReference type="PIRSF" id="PIRSF005353">
    <property type="entry name" value="PbuG"/>
    <property type="match status" value="1"/>
</dbReference>
<evidence type="ECO:0000256" key="9">
    <source>
        <dbReference type="SAM" id="Phobius"/>
    </source>
</evidence>
<dbReference type="Proteomes" id="UP001597380">
    <property type="component" value="Unassembled WGS sequence"/>
</dbReference>
<keyword evidence="11" id="KW-1185">Reference proteome</keyword>
<proteinExistence type="inferred from homology"/>
<feature type="transmembrane region" description="Helical" evidence="9">
    <location>
        <begin position="250"/>
        <end position="273"/>
    </location>
</feature>
<evidence type="ECO:0000256" key="6">
    <source>
        <dbReference type="ARBA" id="ARBA00022989"/>
    </source>
</evidence>
<keyword evidence="7 8" id="KW-0472">Membrane</keyword>
<reference evidence="11" key="1">
    <citation type="journal article" date="2019" name="Int. J. Syst. Evol. Microbiol.">
        <title>The Global Catalogue of Microorganisms (GCM) 10K type strain sequencing project: providing services to taxonomists for standard genome sequencing and annotation.</title>
        <authorList>
            <consortium name="The Broad Institute Genomics Platform"/>
            <consortium name="The Broad Institute Genome Sequencing Center for Infectious Disease"/>
            <person name="Wu L."/>
            <person name="Ma J."/>
        </authorList>
    </citation>
    <scope>NUCLEOTIDE SEQUENCE [LARGE SCALE GENOMIC DNA]</scope>
    <source>
        <strain evidence="11">CGMCC 1.10992</strain>
    </source>
</reference>
<evidence type="ECO:0000313" key="10">
    <source>
        <dbReference type="EMBL" id="MFD2095247.1"/>
    </source>
</evidence>
<dbReference type="InterPro" id="IPR045018">
    <property type="entry name" value="Azg-like"/>
</dbReference>
<feature type="transmembrane region" description="Helical" evidence="9">
    <location>
        <begin position="339"/>
        <end position="357"/>
    </location>
</feature>
<evidence type="ECO:0000256" key="7">
    <source>
        <dbReference type="ARBA" id="ARBA00023136"/>
    </source>
</evidence>
<gene>
    <name evidence="10" type="ORF">ACFSJ3_04560</name>
</gene>